<keyword evidence="1" id="KW-0812">Transmembrane</keyword>
<name>A0A1I6J5A8_9EURY</name>
<feature type="transmembrane region" description="Helical" evidence="1">
    <location>
        <begin position="168"/>
        <end position="189"/>
    </location>
</feature>
<protein>
    <submittedName>
        <fullName evidence="3">Uncharacterized membrane protein</fullName>
    </submittedName>
</protein>
<keyword evidence="1" id="KW-0472">Membrane</keyword>
<dbReference type="Pfam" id="PF07760">
    <property type="entry name" value="DUF1616"/>
    <property type="match status" value="1"/>
</dbReference>
<reference evidence="4" key="1">
    <citation type="submission" date="2016-10" db="EMBL/GenBank/DDBJ databases">
        <authorList>
            <person name="Varghese N."/>
            <person name="Submissions S."/>
        </authorList>
    </citation>
    <scope>NUCLEOTIDE SEQUENCE [LARGE SCALE GENOMIC DNA]</scope>
    <source>
        <strain evidence="4">CGMCC 1.7736</strain>
    </source>
</reference>
<feature type="transmembrane region" description="Helical" evidence="1">
    <location>
        <begin position="117"/>
        <end position="134"/>
    </location>
</feature>
<organism evidence="3 4">
    <name type="scientific">Halogeometricum rufum</name>
    <dbReference type="NCBI Taxonomy" id="553469"/>
    <lineage>
        <taxon>Archaea</taxon>
        <taxon>Methanobacteriati</taxon>
        <taxon>Methanobacteriota</taxon>
        <taxon>Stenosarchaea group</taxon>
        <taxon>Halobacteria</taxon>
        <taxon>Halobacteriales</taxon>
        <taxon>Haloferacaceae</taxon>
        <taxon>Halogeometricum</taxon>
    </lineage>
</organism>
<dbReference type="OrthoDB" id="82282at2157"/>
<dbReference type="RefSeq" id="WP_089811109.1">
    <property type="nucleotide sequence ID" value="NZ_FOYT01000006.1"/>
</dbReference>
<feature type="transmembrane region" description="Helical" evidence="1">
    <location>
        <begin position="7"/>
        <end position="25"/>
    </location>
</feature>
<dbReference type="Proteomes" id="UP000198531">
    <property type="component" value="Unassembled WGS sequence"/>
</dbReference>
<dbReference type="AlphaFoldDB" id="A0A1I6J5A8"/>
<accession>A0A1I6J5A8</accession>
<keyword evidence="4" id="KW-1185">Reference proteome</keyword>
<evidence type="ECO:0000256" key="1">
    <source>
        <dbReference type="SAM" id="Phobius"/>
    </source>
</evidence>
<feature type="transmembrane region" description="Helical" evidence="1">
    <location>
        <begin position="31"/>
        <end position="54"/>
    </location>
</feature>
<sequence>MSGRAVYADVVATIALTAGAVFTVLNLEPVTLRAVLAGVLVLFLPGYALTTLVFPAAKETRPGVGDLPSAFTGSETEHAGLPFFERLALGVGLSVALVPVFAWGLEVGGFEFTGPNVAAVCGTFAVVATVLGAVRRLRVAAETRYVPPVGVLVRYREVARGRSDWDGALNVALAAVVVVATATVAFALISPASVGSASYTQVSLLTEQDDGSLVAGDYPQNLSVGESGELVLLVENFEQETTNYTVVVQLQRVESNGDVVATNEIDRFSETLRAGDSWQLTHEVAPQISGENVRLAYLVYRGDAPQSPNVESSYRHVTLWMNVEDGSDTGT</sequence>
<dbReference type="STRING" id="553469.SAMN04487947_4066"/>
<gene>
    <name evidence="3" type="ORF">SAMN04487947_4066</name>
</gene>
<proteinExistence type="predicted"/>
<keyword evidence="1" id="KW-1133">Transmembrane helix</keyword>
<evidence type="ECO:0000313" key="3">
    <source>
        <dbReference type="EMBL" id="SFR74173.1"/>
    </source>
</evidence>
<feature type="domain" description="DUF1616" evidence="2">
    <location>
        <begin position="12"/>
        <end position="322"/>
    </location>
</feature>
<evidence type="ECO:0000259" key="2">
    <source>
        <dbReference type="Pfam" id="PF07760"/>
    </source>
</evidence>
<dbReference type="EMBL" id="FOYT01000006">
    <property type="protein sequence ID" value="SFR74173.1"/>
    <property type="molecule type" value="Genomic_DNA"/>
</dbReference>
<dbReference type="InterPro" id="IPR011674">
    <property type="entry name" value="DUF1616"/>
</dbReference>
<evidence type="ECO:0000313" key="4">
    <source>
        <dbReference type="Proteomes" id="UP000198531"/>
    </source>
</evidence>